<protein>
    <submittedName>
        <fullName evidence="1">Uncharacterized protein</fullName>
    </submittedName>
</protein>
<comment type="caution">
    <text evidence="1">The sequence shown here is derived from an EMBL/GenBank/DDBJ whole genome shotgun (WGS) entry which is preliminary data.</text>
</comment>
<reference evidence="1 2" key="1">
    <citation type="submission" date="2018-08" db="EMBL/GenBank/DDBJ databases">
        <title>Genome and evolution of the arbuscular mycorrhizal fungus Diversispora epigaea (formerly Glomus versiforme) and its bacterial endosymbionts.</title>
        <authorList>
            <person name="Sun X."/>
            <person name="Fei Z."/>
            <person name="Harrison M."/>
        </authorList>
    </citation>
    <scope>NUCLEOTIDE SEQUENCE [LARGE SCALE GENOMIC DNA]</scope>
    <source>
        <strain evidence="1 2">IT104</strain>
    </source>
</reference>
<proteinExistence type="predicted"/>
<name>A0A397JM05_9GLOM</name>
<accession>A0A397JM05</accession>
<dbReference type="OrthoDB" id="2323426at2759"/>
<gene>
    <name evidence="1" type="ORF">Glove_41g141</name>
</gene>
<sequence length="483" mass="56596">MAYSDYFKNICKKPNVIEYFNSKIRLGTFTYDKEKEHREYESQLNKLIKISPDDSRKNKLKEALKEWRQKKHKSNLSMWWKIPIDFRKQFAALLTDGDDDYEAISDGISENFSDESESEEDSSLIEFNSDEIKDKISNLIEVYPKMSPASLIICTTIKFEDLTAQDSLANGIINDIHLKKHHKKIYRRIINEGCVNELKYKLKPSVKLEKRDKKFIENHITSKYPVAPIGHLEDMKFYNSLSSFLTQMEKVWDMKNYIKKSSNINERSYSHQVVKPIFDLILYNIVGSSIEYDGRSKSTKNRNGGLSGPLRRPDIMVSMSNYNNWEIIFGEISNGPFAFDKKHYLEDELRLGKFSKDSWDNGFRFTSSFQIENMMDELDLIMIHFYSTKMDVYIMDCKKMKPFYRMCKILSLEIPIIKDFQLIKEFCNGILVVNSLVFKAFSQVSSINNLLQNQHESPIPEIENKLIPTIESPRDSIADQYSY</sequence>
<organism evidence="1 2">
    <name type="scientific">Diversispora epigaea</name>
    <dbReference type="NCBI Taxonomy" id="1348612"/>
    <lineage>
        <taxon>Eukaryota</taxon>
        <taxon>Fungi</taxon>
        <taxon>Fungi incertae sedis</taxon>
        <taxon>Mucoromycota</taxon>
        <taxon>Glomeromycotina</taxon>
        <taxon>Glomeromycetes</taxon>
        <taxon>Diversisporales</taxon>
        <taxon>Diversisporaceae</taxon>
        <taxon>Diversispora</taxon>
    </lineage>
</organism>
<keyword evidence="2" id="KW-1185">Reference proteome</keyword>
<evidence type="ECO:0000313" key="2">
    <source>
        <dbReference type="Proteomes" id="UP000266861"/>
    </source>
</evidence>
<dbReference type="Proteomes" id="UP000266861">
    <property type="component" value="Unassembled WGS sequence"/>
</dbReference>
<evidence type="ECO:0000313" key="1">
    <source>
        <dbReference type="EMBL" id="RHZ87016.1"/>
    </source>
</evidence>
<dbReference type="AlphaFoldDB" id="A0A397JM05"/>
<dbReference type="EMBL" id="PQFF01000039">
    <property type="protein sequence ID" value="RHZ87016.1"/>
    <property type="molecule type" value="Genomic_DNA"/>
</dbReference>